<dbReference type="RefSeq" id="WP_037258828.1">
    <property type="nucleotide sequence ID" value="NZ_JALZ01000002.1"/>
</dbReference>
<dbReference type="eggNOG" id="COG2267">
    <property type="taxonomic scope" value="Bacteria"/>
</dbReference>
<sequence>MSEILLVHGSCHGAWCWRDVIPLLEARGHRVRAIDLPSHGDDPTPLGEVTLESYAEAILTALEDRAVVVGHSMAGYPISVAADMDASKIARLVYLCAYVPKAGHSLVEMRKLASRQPILKALLRSEDGTSFSVIPEHAREVFYHDCPDEAVDYALDRLCPQAVAPQATPVTLGETWAGVPRSYILCEEDNAVPVELQREMAREFPDVRSLPGSHSPFFARPQALADLIHDIAQEA</sequence>
<dbReference type="PANTHER" id="PTHR37017:SF11">
    <property type="entry name" value="ESTERASE_LIPASE_THIOESTERASE DOMAIN-CONTAINING PROTEIN"/>
    <property type="match status" value="1"/>
</dbReference>
<comment type="caution">
    <text evidence="2">The sequence shown here is derived from an EMBL/GenBank/DDBJ whole genome shotgun (WGS) entry which is preliminary data.</text>
</comment>
<name>X7EJU1_9RHOB</name>
<dbReference type="SUPFAM" id="SSF53474">
    <property type="entry name" value="alpha/beta-Hydrolases"/>
    <property type="match status" value="1"/>
</dbReference>
<dbReference type="EMBL" id="JALZ01000002">
    <property type="protein sequence ID" value="ETX16202.1"/>
    <property type="molecule type" value="Genomic_DNA"/>
</dbReference>
<evidence type="ECO:0000313" key="2">
    <source>
        <dbReference type="EMBL" id="ETX16202.1"/>
    </source>
</evidence>
<feature type="domain" description="AB hydrolase-1" evidence="1">
    <location>
        <begin position="4"/>
        <end position="226"/>
    </location>
</feature>
<accession>X7EJU1</accession>
<dbReference type="STRING" id="1449350.OCH239_08575"/>
<proteinExistence type="predicted"/>
<dbReference type="PATRIC" id="fig|1449350.3.peg.762"/>
<reference evidence="2 3" key="1">
    <citation type="submission" date="2014-01" db="EMBL/GenBank/DDBJ databases">
        <title>Roseivivax halodurans JCM 10272 Genome Sequencing.</title>
        <authorList>
            <person name="Lai Q."/>
            <person name="Li G."/>
            <person name="Shao Z."/>
        </authorList>
    </citation>
    <scope>NUCLEOTIDE SEQUENCE [LARGE SCALE GENOMIC DNA]</scope>
    <source>
        <strain evidence="2 3">JCM 10272</strain>
    </source>
</reference>
<dbReference type="InterPro" id="IPR000073">
    <property type="entry name" value="AB_hydrolase_1"/>
</dbReference>
<dbReference type="Gene3D" id="3.40.50.1820">
    <property type="entry name" value="alpha/beta hydrolase"/>
    <property type="match status" value="1"/>
</dbReference>
<keyword evidence="3" id="KW-1185">Reference proteome</keyword>
<evidence type="ECO:0000313" key="3">
    <source>
        <dbReference type="Proteomes" id="UP000022447"/>
    </source>
</evidence>
<dbReference type="AlphaFoldDB" id="X7EJU1"/>
<protein>
    <submittedName>
        <fullName evidence="2">Esterase</fullName>
    </submittedName>
</protein>
<dbReference type="Pfam" id="PF12697">
    <property type="entry name" value="Abhydrolase_6"/>
    <property type="match status" value="1"/>
</dbReference>
<organism evidence="2 3">
    <name type="scientific">Roseivivax halodurans JCM 10272</name>
    <dbReference type="NCBI Taxonomy" id="1449350"/>
    <lineage>
        <taxon>Bacteria</taxon>
        <taxon>Pseudomonadati</taxon>
        <taxon>Pseudomonadota</taxon>
        <taxon>Alphaproteobacteria</taxon>
        <taxon>Rhodobacterales</taxon>
        <taxon>Roseobacteraceae</taxon>
        <taxon>Roseivivax</taxon>
    </lineage>
</organism>
<dbReference type="PANTHER" id="PTHR37017">
    <property type="entry name" value="AB HYDROLASE-1 DOMAIN-CONTAINING PROTEIN-RELATED"/>
    <property type="match status" value="1"/>
</dbReference>
<dbReference type="InterPro" id="IPR052897">
    <property type="entry name" value="Sec-Metab_Biosynth_Hydrolase"/>
</dbReference>
<evidence type="ECO:0000259" key="1">
    <source>
        <dbReference type="Pfam" id="PF12697"/>
    </source>
</evidence>
<dbReference type="InterPro" id="IPR029058">
    <property type="entry name" value="AB_hydrolase_fold"/>
</dbReference>
<dbReference type="Proteomes" id="UP000022447">
    <property type="component" value="Unassembled WGS sequence"/>
</dbReference>
<gene>
    <name evidence="2" type="ORF">OCH239_08575</name>
</gene>
<dbReference type="OrthoDB" id="9814966at2"/>